<gene>
    <name evidence="1" type="ORF">RC62_4552</name>
</gene>
<keyword evidence="1" id="KW-0436">Ligase</keyword>
<evidence type="ECO:0000313" key="1">
    <source>
        <dbReference type="EMBL" id="KQB41176.1"/>
    </source>
</evidence>
<dbReference type="Proteomes" id="UP000050443">
    <property type="component" value="Unassembled WGS sequence"/>
</dbReference>
<dbReference type="GO" id="GO:0004812">
    <property type="term" value="F:aminoacyl-tRNA ligase activity"/>
    <property type="evidence" value="ECO:0007669"/>
    <property type="project" value="UniProtKB-KW"/>
</dbReference>
<keyword evidence="1" id="KW-0030">Aminoacyl-tRNA synthetase</keyword>
<protein>
    <submittedName>
        <fullName evidence="1">Methionyl-tRNA synthetase</fullName>
    </submittedName>
</protein>
<dbReference type="AlphaFoldDB" id="A0A0Q0WA19"/>
<accession>A0A0Q0WA19</accession>
<dbReference type="RefSeq" id="WP_055094272.1">
    <property type="nucleotide sequence ID" value="NZ_JRLF01000009.1"/>
</dbReference>
<evidence type="ECO:0000313" key="2">
    <source>
        <dbReference type="Proteomes" id="UP000050443"/>
    </source>
</evidence>
<comment type="caution">
    <text evidence="1">The sequence shown here is derived from an EMBL/GenBank/DDBJ whole genome shotgun (WGS) entry which is preliminary data.</text>
</comment>
<dbReference type="EMBL" id="JRLF01000009">
    <property type="protein sequence ID" value="KQB41176.1"/>
    <property type="molecule type" value="Genomic_DNA"/>
</dbReference>
<sequence length="491" mass="57034">MKKSLLFFLLIYKSVLLGQTVLNSYPLNLHNPLENGQALNVEDVKTHDIYVFAADDNNINILKYNKSFFLNNQFTDSIKYVEKRTLAGYSISEDGNPTLYWSSKNLRNLRIIKYYLGTKISKPLNFDFPSDIEYLITTFQKDNVFYIIGKEKNQQHLLLYEFSNGKCEIKMFDFSAFSFQNEKGQNLSFSALIRYFPIQNIDSNEFNTLDKSAKMIKMYVLENDIILTFDYNAKKTQVFNLNLETTTVTEKNFDQPVLKNTSKTSNSFYLKNKLFQINANQEELAFDIKDFDSGKTIKSNSISKNDTIPFTNSPMFLQIDNEKPQKLKTVSKFLKNLSSLSGAVSVLENNNNSYVTLGGFVEHIYTDAFYAPRDYMTFQDFDNPSIREYSRSRMVFFDSTLNSNYEFVNNNQQEPLAIDNIIYFLSITKNVSLQNFLKLKDYSILSYYDTESKQYLMRKFTDGLIREDNGNPIMNKSQFSKQASFGTIKSH</sequence>
<reference evidence="1 2" key="1">
    <citation type="submission" date="2014-09" db="EMBL/GenBank/DDBJ databases">
        <title>Genome sequence of Flavobacterium aquidurense RC62.</title>
        <authorList>
            <person name="Kim J.F."/>
            <person name="Kwak M.-J."/>
        </authorList>
    </citation>
    <scope>NUCLEOTIDE SEQUENCE [LARGE SCALE GENOMIC DNA]</scope>
    <source>
        <strain evidence="1 2">RC62</strain>
    </source>
</reference>
<dbReference type="PATRIC" id="fig|362413.3.peg.4468"/>
<name>A0A0Q0WA19_9FLAO</name>
<dbReference type="OrthoDB" id="1331096at2"/>
<proteinExistence type="predicted"/>
<dbReference type="STRING" id="362413.RC62_4552"/>
<organism evidence="1 2">
    <name type="scientific">Flavobacterium aquidurense</name>
    <dbReference type="NCBI Taxonomy" id="362413"/>
    <lineage>
        <taxon>Bacteria</taxon>
        <taxon>Pseudomonadati</taxon>
        <taxon>Bacteroidota</taxon>
        <taxon>Flavobacteriia</taxon>
        <taxon>Flavobacteriales</taxon>
        <taxon>Flavobacteriaceae</taxon>
        <taxon>Flavobacterium</taxon>
    </lineage>
</organism>